<dbReference type="EMBL" id="BIMN01000001">
    <property type="protein sequence ID" value="GCE63312.1"/>
    <property type="molecule type" value="Genomic_DNA"/>
</dbReference>
<name>A0A478FPX6_9MOLU</name>
<accession>A0A478FPX6</accession>
<gene>
    <name evidence="1" type="ORF">MHSWG343_03010</name>
</gene>
<evidence type="ECO:0000313" key="1">
    <source>
        <dbReference type="EMBL" id="GCE63312.1"/>
    </source>
</evidence>
<reference evidence="1 2" key="1">
    <citation type="submission" date="2019-01" db="EMBL/GenBank/DDBJ databases">
        <title>Draft genome sequences of Candidatus Mycoplasma haemohominis SWG34-3 identified from a patient with pyrexia, anemia and liver dysfunction.</title>
        <authorList>
            <person name="Sekizuka T."/>
            <person name="Hattori N."/>
            <person name="Katano H."/>
            <person name="Takuma T."/>
            <person name="Ito T."/>
            <person name="Arai N."/>
            <person name="Yanai R."/>
            <person name="Ishii S."/>
            <person name="Miura Y."/>
            <person name="Tokunaga T."/>
            <person name="Watanabe H."/>
            <person name="Nomura N."/>
            <person name="Eguchi J."/>
            <person name="Arai T."/>
            <person name="Hasegawa H."/>
            <person name="Nakamaki T."/>
            <person name="Wakita T."/>
            <person name="Niki Y."/>
            <person name="Kuroda M."/>
        </authorList>
    </citation>
    <scope>NUCLEOTIDE SEQUENCE [LARGE SCALE GENOMIC DNA]</scope>
    <source>
        <strain evidence="1">SWG34-3</strain>
    </source>
</reference>
<sequence>MPSDLISSSKYFLELGKRIFLSPSDKVVEDCKTCLKAMQVDLDVLTSIDVSSEPIHYLVDAIKLDYDLASKQISNKNLPVENEHLIKSLVENCVISNIKDPKEV</sequence>
<dbReference type="Proteomes" id="UP000324831">
    <property type="component" value="Unassembled WGS sequence"/>
</dbReference>
<dbReference type="AlphaFoldDB" id="A0A478FPX6"/>
<evidence type="ECO:0000313" key="2">
    <source>
        <dbReference type="Proteomes" id="UP000324831"/>
    </source>
</evidence>
<proteinExistence type="predicted"/>
<protein>
    <submittedName>
        <fullName evidence="1">Uncharacterized protein</fullName>
    </submittedName>
</protein>
<organism evidence="1 2">
    <name type="scientific">Candidatus Mycoplasma haematohominis</name>
    <dbReference type="NCBI Taxonomy" id="1494318"/>
    <lineage>
        <taxon>Bacteria</taxon>
        <taxon>Bacillati</taxon>
        <taxon>Mycoplasmatota</taxon>
        <taxon>Mollicutes</taxon>
        <taxon>Mycoplasmataceae</taxon>
        <taxon>Mycoplasma</taxon>
    </lineage>
</organism>
<comment type="caution">
    <text evidence="1">The sequence shown here is derived from an EMBL/GenBank/DDBJ whole genome shotgun (WGS) entry which is preliminary data.</text>
</comment>